<evidence type="ECO:0000313" key="3">
    <source>
        <dbReference type="Proteomes" id="UP001164712"/>
    </source>
</evidence>
<dbReference type="EMBL" id="CP114058">
    <property type="protein sequence ID" value="WAT01314.1"/>
    <property type="molecule type" value="Genomic_DNA"/>
</dbReference>
<name>A0ABY7HQF6_9GAMM</name>
<reference evidence="2" key="1">
    <citation type="submission" date="2022-12" db="EMBL/GenBank/DDBJ databases">
        <title>Complete genome sequence of an Australian strain of Rouxiella badensis DAR84756 and resolution of the R. badensis DSM100043 and R. chamberiensis DSM28324 genomes.</title>
        <authorList>
            <person name="Paul S."/>
            <person name="Anderson P.J."/>
            <person name="Maynard G."/>
            <person name="Dyall-Smith M."/>
            <person name="Kudinha T."/>
        </authorList>
    </citation>
    <scope>NUCLEOTIDE SEQUENCE</scope>
    <source>
        <strain evidence="2">DSM 28324</strain>
    </source>
</reference>
<keyword evidence="2" id="KW-0378">Hydrolase</keyword>
<accession>A0ABY7HQF6</accession>
<dbReference type="Pfam" id="PF00144">
    <property type="entry name" value="Beta-lactamase"/>
    <property type="match status" value="1"/>
</dbReference>
<organism evidence="2 3">
    <name type="scientific">Rouxiella chamberiensis</name>
    <dbReference type="NCBI Taxonomy" id="1513468"/>
    <lineage>
        <taxon>Bacteria</taxon>
        <taxon>Pseudomonadati</taxon>
        <taxon>Pseudomonadota</taxon>
        <taxon>Gammaproteobacteria</taxon>
        <taxon>Enterobacterales</taxon>
        <taxon>Yersiniaceae</taxon>
        <taxon>Rouxiella</taxon>
    </lineage>
</organism>
<dbReference type="SUPFAM" id="SSF56601">
    <property type="entry name" value="beta-lactamase/transpeptidase-like"/>
    <property type="match status" value="1"/>
</dbReference>
<dbReference type="Proteomes" id="UP001164712">
    <property type="component" value="Chromosome"/>
</dbReference>
<dbReference type="InterPro" id="IPR001466">
    <property type="entry name" value="Beta-lactam-related"/>
</dbReference>
<dbReference type="InterPro" id="IPR050789">
    <property type="entry name" value="Diverse_Enzym_Activities"/>
</dbReference>
<dbReference type="PANTHER" id="PTHR43283">
    <property type="entry name" value="BETA-LACTAMASE-RELATED"/>
    <property type="match status" value="1"/>
</dbReference>
<keyword evidence="3" id="KW-1185">Reference proteome</keyword>
<evidence type="ECO:0000313" key="2">
    <source>
        <dbReference type="EMBL" id="WAT01314.1"/>
    </source>
</evidence>
<dbReference type="InterPro" id="IPR012338">
    <property type="entry name" value="Beta-lactam/transpept-like"/>
</dbReference>
<proteinExistence type="predicted"/>
<feature type="domain" description="Beta-lactamase-related" evidence="1">
    <location>
        <begin position="23"/>
        <end position="277"/>
    </location>
</feature>
<dbReference type="Gene3D" id="3.40.710.10">
    <property type="entry name" value="DD-peptidase/beta-lactamase superfamily"/>
    <property type="match status" value="1"/>
</dbReference>
<protein>
    <submittedName>
        <fullName evidence="2">Serine hydrolase</fullName>
    </submittedName>
</protein>
<dbReference type="RefSeq" id="WP_269128018.1">
    <property type="nucleotide sequence ID" value="NZ_CP114058.1"/>
</dbReference>
<sequence length="297" mass="32430">MIPREFHWCSIGDSAMQRSTGEANLRFPYWSFTKTIIALCAMKLAEKGIIDLDEPLCQQPYSLRHLLRHTAGLADYGQIADYHRDVALNNTPWSRDKLLAAVQASGPLFAPGEGWSYSNTGYMLARESLESLSGKGFDELVDELIATPLGLKSLELARTPQQFAALHWKEAANYHPGWVYHGCLTGTAEEAAKILHGLFNGTLIGEKSLQQMLTRCPLGGPIPGRPWHECGYALGLMSGTVEGLGRVIGHSGAGPFCVNAVYHFPDREAPLTVACFTDGCDEGVAGFFATQRAESRT</sequence>
<evidence type="ECO:0000259" key="1">
    <source>
        <dbReference type="Pfam" id="PF00144"/>
    </source>
</evidence>
<gene>
    <name evidence="2" type="ORF">O1V66_00305</name>
</gene>
<dbReference type="GO" id="GO:0016787">
    <property type="term" value="F:hydrolase activity"/>
    <property type="evidence" value="ECO:0007669"/>
    <property type="project" value="UniProtKB-KW"/>
</dbReference>